<dbReference type="AlphaFoldDB" id="A0A9W9K3Q6"/>
<proteinExistence type="predicted"/>
<gene>
    <name evidence="1" type="ORF">NUU61_006834</name>
</gene>
<dbReference type="RefSeq" id="XP_056510161.1">
    <property type="nucleotide sequence ID" value="XM_056657361.1"/>
</dbReference>
<dbReference type="Proteomes" id="UP001141434">
    <property type="component" value="Unassembled WGS sequence"/>
</dbReference>
<dbReference type="GeneID" id="81396530"/>
<evidence type="ECO:0000313" key="2">
    <source>
        <dbReference type="Proteomes" id="UP001141434"/>
    </source>
</evidence>
<dbReference type="OrthoDB" id="5599753at2759"/>
<evidence type="ECO:0000313" key="1">
    <source>
        <dbReference type="EMBL" id="KAJ5091964.1"/>
    </source>
</evidence>
<keyword evidence="2" id="KW-1185">Reference proteome</keyword>
<sequence>MMRFVITAAAVIIGSSVCLYILHQRLSSRVQHRSHYGTLGRPSSKPREIESIPESTFTDQYYGLYDHVSKTVPRSLLPQSESPESLVTKLVRRNMTTFTRLPQALMLRVVSSTPEERRSFQASQIATLDFQEGDLVCDVYRVKVRRQNKVEFEIAMKTMDFVQGRLAISAHEQNGAVVFNSETMMWRRADETRTMPLEMPVVRWMHQAAAWWLVDSGVRYLMELAS</sequence>
<reference evidence="1" key="2">
    <citation type="journal article" date="2023" name="IMA Fungus">
        <title>Comparative genomic study of the Penicillium genus elucidates a diverse pangenome and 15 lateral gene transfer events.</title>
        <authorList>
            <person name="Petersen C."/>
            <person name="Sorensen T."/>
            <person name="Nielsen M.R."/>
            <person name="Sondergaard T.E."/>
            <person name="Sorensen J.L."/>
            <person name="Fitzpatrick D.A."/>
            <person name="Frisvad J.C."/>
            <person name="Nielsen K.L."/>
        </authorList>
    </citation>
    <scope>NUCLEOTIDE SEQUENCE</scope>
    <source>
        <strain evidence="1">IBT 34128</strain>
    </source>
</reference>
<protein>
    <submittedName>
        <fullName evidence="1">Uncharacterized protein</fullName>
    </submittedName>
</protein>
<organism evidence="1 2">
    <name type="scientific">Penicillium alfredii</name>
    <dbReference type="NCBI Taxonomy" id="1506179"/>
    <lineage>
        <taxon>Eukaryota</taxon>
        <taxon>Fungi</taxon>
        <taxon>Dikarya</taxon>
        <taxon>Ascomycota</taxon>
        <taxon>Pezizomycotina</taxon>
        <taxon>Eurotiomycetes</taxon>
        <taxon>Eurotiomycetidae</taxon>
        <taxon>Eurotiales</taxon>
        <taxon>Aspergillaceae</taxon>
        <taxon>Penicillium</taxon>
    </lineage>
</organism>
<dbReference type="EMBL" id="JAPMSZ010000009">
    <property type="protein sequence ID" value="KAJ5091964.1"/>
    <property type="molecule type" value="Genomic_DNA"/>
</dbReference>
<reference evidence="1" key="1">
    <citation type="submission" date="2022-11" db="EMBL/GenBank/DDBJ databases">
        <authorList>
            <person name="Petersen C."/>
        </authorList>
    </citation>
    <scope>NUCLEOTIDE SEQUENCE</scope>
    <source>
        <strain evidence="1">IBT 34128</strain>
    </source>
</reference>
<comment type="caution">
    <text evidence="1">The sequence shown here is derived from an EMBL/GenBank/DDBJ whole genome shotgun (WGS) entry which is preliminary data.</text>
</comment>
<name>A0A9W9K3Q6_9EURO</name>
<accession>A0A9W9K3Q6</accession>